<dbReference type="RefSeq" id="WP_066324180.1">
    <property type="nucleotide sequence ID" value="NZ_BJVF01000001.1"/>
</dbReference>
<dbReference type="Proteomes" id="UP000093226">
    <property type="component" value="Unassembled WGS sequence"/>
</dbReference>
<accession>A0A1B9DYB4</accession>
<name>A0A1B9DYB4_9FLAO</name>
<dbReference type="AlphaFoldDB" id="A0A1B9DYB4"/>
<organism evidence="2 3">
    <name type="scientific">Flavobacterium glycines</name>
    <dbReference type="NCBI Taxonomy" id="551990"/>
    <lineage>
        <taxon>Bacteria</taxon>
        <taxon>Pseudomonadati</taxon>
        <taxon>Bacteroidota</taxon>
        <taxon>Flavobacteriia</taxon>
        <taxon>Flavobacteriales</taxon>
        <taxon>Flavobacteriaceae</taxon>
        <taxon>Flavobacterium</taxon>
    </lineage>
</organism>
<reference evidence="1 4" key="3">
    <citation type="submission" date="2019-07" db="EMBL/GenBank/DDBJ databases">
        <title>Whole genome shotgun sequence of Flavobacterium glycines NBRC 105008.</title>
        <authorList>
            <person name="Hosoyama A."/>
            <person name="Uohara A."/>
            <person name="Ohji S."/>
            <person name="Ichikawa N."/>
        </authorList>
    </citation>
    <scope>NUCLEOTIDE SEQUENCE [LARGE SCALE GENOMIC DNA]</scope>
    <source>
        <strain evidence="1 4">NBRC 105008</strain>
    </source>
</reference>
<dbReference type="EMBL" id="BJVF01000001">
    <property type="protein sequence ID" value="GEL09357.1"/>
    <property type="molecule type" value="Genomic_DNA"/>
</dbReference>
<reference evidence="3" key="1">
    <citation type="submission" date="2016-03" db="EMBL/GenBank/DDBJ databases">
        <title>Draft genome sequence of Paenibacillus glacialis DSM 22343.</title>
        <authorList>
            <person name="Shin S.-K."/>
            <person name="Yi H."/>
        </authorList>
    </citation>
    <scope>NUCLEOTIDE SEQUENCE [LARGE SCALE GENOMIC DNA]</scope>
    <source>
        <strain evidence="3">NBRC 105008</strain>
    </source>
</reference>
<sequence length="269" mass="31198">MVNKLFRTQNMTKLKTLIFFLTVALFSCNKEKTTFPTDKNKTKNSVLKTIIPINISKSTSNLNATNVIVVDDYTVTNEMLTDKTRDNSSYKRKSGEIFSLDKVWFTNDTLKQTLIFELYTDYHRLYIYHLINNDIPSDLIKQIELSVSKSKIDNIFETATLKQKQTYFSGFINSAIKINQNYFTSKKGFRLGDKKEKAISIYGIPDKCSTIENIEKCEWKYEGDYVESEETHPKEKTNKPFAKNSFGYSVIMYFRSNNLIAMIISNDIP</sequence>
<dbReference type="STRING" id="551990.SAMN05192550_1647"/>
<proteinExistence type="predicted"/>
<evidence type="ECO:0008006" key="5">
    <source>
        <dbReference type="Google" id="ProtNLM"/>
    </source>
</evidence>
<reference evidence="2" key="2">
    <citation type="submission" date="2016-03" db="EMBL/GenBank/DDBJ databases">
        <authorList>
            <person name="Ploux O."/>
        </authorList>
    </citation>
    <scope>NUCLEOTIDE SEQUENCE</scope>
    <source>
        <strain evidence="2">NBRC 105008</strain>
    </source>
</reference>
<dbReference type="Proteomes" id="UP000321579">
    <property type="component" value="Unassembled WGS sequence"/>
</dbReference>
<evidence type="ECO:0000313" key="2">
    <source>
        <dbReference type="EMBL" id="OCB74666.1"/>
    </source>
</evidence>
<dbReference type="EMBL" id="LVEO01000002">
    <property type="protein sequence ID" value="OCB74666.1"/>
    <property type="molecule type" value="Genomic_DNA"/>
</dbReference>
<evidence type="ECO:0000313" key="1">
    <source>
        <dbReference type="EMBL" id="GEL09357.1"/>
    </source>
</evidence>
<evidence type="ECO:0000313" key="3">
    <source>
        <dbReference type="Proteomes" id="UP000093226"/>
    </source>
</evidence>
<dbReference type="OrthoDB" id="1355574at2"/>
<dbReference type="PROSITE" id="PS51257">
    <property type="entry name" value="PROKAR_LIPOPROTEIN"/>
    <property type="match status" value="1"/>
</dbReference>
<gene>
    <name evidence="2" type="ORF">FBGL_01475</name>
    <name evidence="1" type="ORF">FGL01_00960</name>
</gene>
<evidence type="ECO:0000313" key="4">
    <source>
        <dbReference type="Proteomes" id="UP000321579"/>
    </source>
</evidence>
<comment type="caution">
    <text evidence="2">The sequence shown here is derived from an EMBL/GenBank/DDBJ whole genome shotgun (WGS) entry which is preliminary data.</text>
</comment>
<protein>
    <recommendedName>
        <fullName evidence="5">Lipoprotein</fullName>
    </recommendedName>
</protein>